<evidence type="ECO:0000313" key="3">
    <source>
        <dbReference type="EMBL" id="KAE8671712.1"/>
    </source>
</evidence>
<dbReference type="EMBL" id="VEPZ02001466">
    <property type="protein sequence ID" value="KAE8671712.1"/>
    <property type="molecule type" value="Genomic_DNA"/>
</dbReference>
<proteinExistence type="predicted"/>
<dbReference type="GO" id="GO:0042134">
    <property type="term" value="F:rRNA primary transcript binding"/>
    <property type="evidence" value="ECO:0007669"/>
    <property type="project" value="TreeGrafter"/>
</dbReference>
<dbReference type="InterPro" id="IPR011990">
    <property type="entry name" value="TPR-like_helical_dom_sf"/>
</dbReference>
<dbReference type="PANTHER" id="PTHR47447">
    <property type="entry name" value="OS03G0856100 PROTEIN"/>
    <property type="match status" value="1"/>
</dbReference>
<gene>
    <name evidence="3" type="ORF">F3Y22_tig00111941pilonHSYRG00164</name>
</gene>
<dbReference type="Proteomes" id="UP000436088">
    <property type="component" value="Unassembled WGS sequence"/>
</dbReference>
<dbReference type="GO" id="GO:0003729">
    <property type="term" value="F:mRNA binding"/>
    <property type="evidence" value="ECO:0007669"/>
    <property type="project" value="TreeGrafter"/>
</dbReference>
<feature type="compositionally biased region" description="Low complexity" evidence="2">
    <location>
        <begin position="59"/>
        <end position="74"/>
    </location>
</feature>
<dbReference type="AlphaFoldDB" id="A0A6A2X8X4"/>
<organism evidence="3 4">
    <name type="scientific">Hibiscus syriacus</name>
    <name type="common">Rose of Sharon</name>
    <dbReference type="NCBI Taxonomy" id="106335"/>
    <lineage>
        <taxon>Eukaryota</taxon>
        <taxon>Viridiplantae</taxon>
        <taxon>Streptophyta</taxon>
        <taxon>Embryophyta</taxon>
        <taxon>Tracheophyta</taxon>
        <taxon>Spermatophyta</taxon>
        <taxon>Magnoliopsida</taxon>
        <taxon>eudicotyledons</taxon>
        <taxon>Gunneridae</taxon>
        <taxon>Pentapetalae</taxon>
        <taxon>rosids</taxon>
        <taxon>malvids</taxon>
        <taxon>Malvales</taxon>
        <taxon>Malvaceae</taxon>
        <taxon>Malvoideae</taxon>
        <taxon>Hibiscus</taxon>
    </lineage>
</organism>
<keyword evidence="1" id="KW-0677">Repeat</keyword>
<feature type="region of interest" description="Disordered" evidence="2">
    <location>
        <begin position="47"/>
        <end position="75"/>
    </location>
</feature>
<sequence>MAYVSTAIHTRRHIRYFPHSFTQNTLPWLLHYPLLLISISPSLNPIAKGASSSPDENSPFTATPQTKPTFTKTPSLSEQLRPLSTTTLPNKDQARLLSKPKSTWVNPTKPKRSVLSLQRQTRSLYAHNPKVRELKLFAKRLSDCSEDAFITTKNLFPIETIFYNVTMKSLRFGRQFELIVELANEMVEEVVGLYERGVASCWRPDPIAFSVLAKMYGEAGDYDDVGLVEEAEQLFVDMKQSRHCRPDSWSFTCLGKAGRIDELVRVFYVSVQQGIKPDDRLRGCLLSVVSRCESKADIDKVLACMQQANPRLVAFVRSISDEEYCLDTVKEEFKDIISELKMMPEDRLHNKTANEWFLDVRSLSVSAAQTALEEWMGTLAKTVNREEALPELFSAQTGTGTHKFSEGLSNSFASHFKKLAAPLGRVKRKLVVLWQQGRI</sequence>
<dbReference type="Gene3D" id="1.25.40.10">
    <property type="entry name" value="Tetratricopeptide repeat domain"/>
    <property type="match status" value="1"/>
</dbReference>
<name>A0A6A2X8X4_HIBSY</name>
<evidence type="ECO:0000256" key="1">
    <source>
        <dbReference type="ARBA" id="ARBA00022737"/>
    </source>
</evidence>
<dbReference type="PANTHER" id="PTHR47447:SF3">
    <property type="entry name" value="OS03G0856100 PROTEIN"/>
    <property type="match status" value="1"/>
</dbReference>
<dbReference type="GO" id="GO:0045727">
    <property type="term" value="P:positive regulation of translation"/>
    <property type="evidence" value="ECO:0007669"/>
    <property type="project" value="TreeGrafter"/>
</dbReference>
<evidence type="ECO:0000256" key="2">
    <source>
        <dbReference type="SAM" id="MobiDB-lite"/>
    </source>
</evidence>
<evidence type="ECO:0000313" key="4">
    <source>
        <dbReference type="Proteomes" id="UP000436088"/>
    </source>
</evidence>
<protein>
    <submittedName>
        <fullName evidence="3">Poltergeist like 1 isoform 1</fullName>
    </submittedName>
</protein>
<accession>A0A6A2X8X4</accession>
<reference evidence="3" key="1">
    <citation type="submission" date="2019-09" db="EMBL/GenBank/DDBJ databases">
        <title>Draft genome information of white flower Hibiscus syriacus.</title>
        <authorList>
            <person name="Kim Y.-M."/>
        </authorList>
    </citation>
    <scope>NUCLEOTIDE SEQUENCE [LARGE SCALE GENOMIC DNA]</scope>
    <source>
        <strain evidence="3">YM2019G1</strain>
    </source>
</reference>
<comment type="caution">
    <text evidence="3">The sequence shown here is derived from an EMBL/GenBank/DDBJ whole genome shotgun (WGS) entry which is preliminary data.</text>
</comment>
<dbReference type="GO" id="GO:0009570">
    <property type="term" value="C:chloroplast stroma"/>
    <property type="evidence" value="ECO:0007669"/>
    <property type="project" value="TreeGrafter"/>
</dbReference>
<keyword evidence="4" id="KW-1185">Reference proteome</keyword>